<dbReference type="STRING" id="182217.HCW_08590"/>
<dbReference type="GO" id="GO:0140359">
    <property type="term" value="F:ABC-type transporter activity"/>
    <property type="evidence" value="ECO:0007669"/>
    <property type="project" value="InterPro"/>
</dbReference>
<protein>
    <submittedName>
        <fullName evidence="12">Multidrug resistance protein (HetA)</fullName>
    </submittedName>
</protein>
<dbReference type="GO" id="GO:0005886">
    <property type="term" value="C:plasma membrane"/>
    <property type="evidence" value="ECO:0007669"/>
    <property type="project" value="UniProtKB-SubCell"/>
</dbReference>
<dbReference type="Proteomes" id="UP000005010">
    <property type="component" value="Chromosome"/>
</dbReference>
<dbReference type="Pfam" id="PF00005">
    <property type="entry name" value="ABC_tran"/>
    <property type="match status" value="1"/>
</dbReference>
<dbReference type="KEGG" id="hce:HCW_08590"/>
<feature type="domain" description="ABC transporter" evidence="10">
    <location>
        <begin position="363"/>
        <end position="569"/>
    </location>
</feature>
<dbReference type="InterPro" id="IPR036640">
    <property type="entry name" value="ABC1_TM_sf"/>
</dbReference>
<accession>I0EPV4</accession>
<dbReference type="CDD" id="cd18553">
    <property type="entry name" value="ABC_6TM_PglK_like"/>
    <property type="match status" value="1"/>
</dbReference>
<name>I0EPV4_HELC0</name>
<dbReference type="GO" id="GO:0016887">
    <property type="term" value="F:ATP hydrolysis activity"/>
    <property type="evidence" value="ECO:0007669"/>
    <property type="project" value="InterPro"/>
</dbReference>
<dbReference type="GO" id="GO:0005524">
    <property type="term" value="F:ATP binding"/>
    <property type="evidence" value="ECO:0007669"/>
    <property type="project" value="UniProtKB-KW"/>
</dbReference>
<dbReference type="PROSITE" id="PS50893">
    <property type="entry name" value="ABC_TRANSPORTER_2"/>
    <property type="match status" value="1"/>
</dbReference>
<dbReference type="PROSITE" id="PS50929">
    <property type="entry name" value="ABC_TM1F"/>
    <property type="match status" value="1"/>
</dbReference>
<feature type="domain" description="ABC transmembrane type-1" evidence="11">
    <location>
        <begin position="32"/>
        <end position="332"/>
    </location>
</feature>
<dbReference type="PANTHER" id="PTHR24221:SF654">
    <property type="entry name" value="ATP-BINDING CASSETTE SUB-FAMILY B MEMBER 6"/>
    <property type="match status" value="1"/>
</dbReference>
<sequence>MATKKNNILKYFLRSIKQISMLITKRDKNIFLVLTIMSIAFSIIEVFSISMIMPFITLASNPNLIIENHYSKIIYDFFHFASPIHFMYFFSFALVGLYFFRMFFGVCFTYLKSRFAYKKTHAFKQQLFLHHIKAHYQEHLNYNIEYLRDVIYGKVYSLITSFNAFLGILTELSIVSFLYVMLLITNWKMTLVLTLILATQILLITKNIATLIQKKGQIVSISKENTLKIFSKFFNNFKMTKLKDNHEKAHHLFEENNLKAHENEIIYTTLQVIPRYILETIGFSLLISAVAYILFKYGEAQMVLPIISMYALALYRMLPSVTKILGYYNEITYCQRAVNIVFKNLSKPTTNEDSMPINFYEKIVLKNISFSYKAKNPILQDFNLTICKGQKVAFVGPSGCGKSTLVDIIMGIIYPKSGEVFIDDTLLTPKNIRSWRKKIGYIPQNIYLFNGTIAENIVCGSALDEERVIEVCKMAHIYDFLCEHEGINTQVGEGGAKLSGGQKQRIGIARALYDNPEILVLDEATSALDTETESKIMDEIYQIAKDKTLLVIAHRLSTIERCEIKIDMSKQ</sequence>
<keyword evidence="8 9" id="KW-0472">Membrane</keyword>
<evidence type="ECO:0000313" key="12">
    <source>
        <dbReference type="EMBL" id="AFI04973.1"/>
    </source>
</evidence>
<dbReference type="InterPro" id="IPR039421">
    <property type="entry name" value="Type_1_exporter"/>
</dbReference>
<dbReference type="InterPro" id="IPR011527">
    <property type="entry name" value="ABC1_TM_dom"/>
</dbReference>
<dbReference type="SUPFAM" id="SSF90123">
    <property type="entry name" value="ABC transporter transmembrane region"/>
    <property type="match status" value="1"/>
</dbReference>
<evidence type="ECO:0000256" key="6">
    <source>
        <dbReference type="ARBA" id="ARBA00022840"/>
    </source>
</evidence>
<keyword evidence="3" id="KW-1003">Cell membrane</keyword>
<proteinExistence type="predicted"/>
<dbReference type="eggNOG" id="COG1132">
    <property type="taxonomic scope" value="Bacteria"/>
</dbReference>
<feature type="transmembrane region" description="Helical" evidence="9">
    <location>
        <begin position="155"/>
        <end position="181"/>
    </location>
</feature>
<evidence type="ECO:0000256" key="1">
    <source>
        <dbReference type="ARBA" id="ARBA00004651"/>
    </source>
</evidence>
<dbReference type="SUPFAM" id="SSF52540">
    <property type="entry name" value="P-loop containing nucleoside triphosphate hydrolases"/>
    <property type="match status" value="1"/>
</dbReference>
<evidence type="ECO:0000259" key="10">
    <source>
        <dbReference type="PROSITE" id="PS50893"/>
    </source>
</evidence>
<dbReference type="InterPro" id="IPR027417">
    <property type="entry name" value="P-loop_NTPase"/>
</dbReference>
<feature type="transmembrane region" description="Helical" evidence="9">
    <location>
        <begin position="187"/>
        <end position="205"/>
    </location>
</feature>
<dbReference type="PATRIC" id="fig|182217.3.peg.1822"/>
<feature type="transmembrane region" description="Helical" evidence="9">
    <location>
        <begin position="276"/>
        <end position="295"/>
    </location>
</feature>
<dbReference type="EMBL" id="CP003479">
    <property type="protein sequence ID" value="AFI04973.1"/>
    <property type="molecule type" value="Genomic_DNA"/>
</dbReference>
<dbReference type="GO" id="GO:0034040">
    <property type="term" value="F:ATPase-coupled lipid transmembrane transporter activity"/>
    <property type="evidence" value="ECO:0007669"/>
    <property type="project" value="TreeGrafter"/>
</dbReference>
<dbReference type="AlphaFoldDB" id="I0EPV4"/>
<gene>
    <name evidence="12" type="ordered locus">HCW_08590</name>
</gene>
<keyword evidence="5" id="KW-0547">Nucleotide-binding</keyword>
<keyword evidence="7 9" id="KW-1133">Transmembrane helix</keyword>
<keyword evidence="2" id="KW-0813">Transport</keyword>
<evidence type="ECO:0000256" key="5">
    <source>
        <dbReference type="ARBA" id="ARBA00022741"/>
    </source>
</evidence>
<evidence type="ECO:0000256" key="9">
    <source>
        <dbReference type="SAM" id="Phobius"/>
    </source>
</evidence>
<dbReference type="PANTHER" id="PTHR24221">
    <property type="entry name" value="ATP-BINDING CASSETTE SUB-FAMILY B"/>
    <property type="match status" value="1"/>
</dbReference>
<keyword evidence="4 9" id="KW-0812">Transmembrane</keyword>
<evidence type="ECO:0000256" key="2">
    <source>
        <dbReference type="ARBA" id="ARBA00022448"/>
    </source>
</evidence>
<evidence type="ECO:0000313" key="13">
    <source>
        <dbReference type="Proteomes" id="UP000005010"/>
    </source>
</evidence>
<dbReference type="Gene3D" id="3.40.50.300">
    <property type="entry name" value="P-loop containing nucleotide triphosphate hydrolases"/>
    <property type="match status" value="1"/>
</dbReference>
<reference evidence="13" key="1">
    <citation type="submission" date="2012-04" db="EMBL/GenBank/DDBJ databases">
        <title>Complete genome sequence of Helicobacter cetorum strain MIT 00-7128.</title>
        <authorList>
            <person name="Kersulyte D."/>
            <person name="Berg D.E."/>
        </authorList>
    </citation>
    <scope>NUCLEOTIDE SEQUENCE [LARGE SCALE GENOMIC DNA]</scope>
    <source>
        <strain evidence="13">MIT 00-7128</strain>
    </source>
</reference>
<dbReference type="SMART" id="SM00382">
    <property type="entry name" value="AAA"/>
    <property type="match status" value="1"/>
</dbReference>
<feature type="transmembrane region" description="Helical" evidence="9">
    <location>
        <begin position="30"/>
        <end position="56"/>
    </location>
</feature>
<evidence type="ECO:0000259" key="11">
    <source>
        <dbReference type="PROSITE" id="PS50929"/>
    </source>
</evidence>
<dbReference type="InterPro" id="IPR003439">
    <property type="entry name" value="ABC_transporter-like_ATP-bd"/>
</dbReference>
<dbReference type="InterPro" id="IPR017871">
    <property type="entry name" value="ABC_transporter-like_CS"/>
</dbReference>
<dbReference type="FunFam" id="3.40.50.300:FF:000299">
    <property type="entry name" value="ABC transporter ATP-binding protein/permease"/>
    <property type="match status" value="1"/>
</dbReference>
<evidence type="ECO:0000256" key="7">
    <source>
        <dbReference type="ARBA" id="ARBA00022989"/>
    </source>
</evidence>
<evidence type="ECO:0000256" key="3">
    <source>
        <dbReference type="ARBA" id="ARBA00022475"/>
    </source>
</evidence>
<keyword evidence="13" id="KW-1185">Reference proteome</keyword>
<dbReference type="RefSeq" id="WP_014661833.1">
    <property type="nucleotide sequence ID" value="NC_017737.1"/>
</dbReference>
<dbReference type="Gene3D" id="1.20.1560.10">
    <property type="entry name" value="ABC transporter type 1, transmembrane domain"/>
    <property type="match status" value="1"/>
</dbReference>
<dbReference type="PROSITE" id="PS00211">
    <property type="entry name" value="ABC_TRANSPORTER_1"/>
    <property type="match status" value="1"/>
</dbReference>
<keyword evidence="6" id="KW-0067">ATP-binding</keyword>
<comment type="subcellular location">
    <subcellularLocation>
        <location evidence="1">Cell membrane</location>
        <topology evidence="1">Multi-pass membrane protein</topology>
    </subcellularLocation>
</comment>
<organism evidence="12 13">
    <name type="scientific">Helicobacter cetorum (strain ATCC BAA-429 / MIT 00-7128)</name>
    <dbReference type="NCBI Taxonomy" id="182217"/>
    <lineage>
        <taxon>Bacteria</taxon>
        <taxon>Pseudomonadati</taxon>
        <taxon>Campylobacterota</taxon>
        <taxon>Epsilonproteobacteria</taxon>
        <taxon>Campylobacterales</taxon>
        <taxon>Helicobacteraceae</taxon>
        <taxon>Helicobacter</taxon>
    </lineage>
</organism>
<evidence type="ECO:0000256" key="4">
    <source>
        <dbReference type="ARBA" id="ARBA00022692"/>
    </source>
</evidence>
<dbReference type="HOGENOM" id="CLU_000604_84_3_7"/>
<evidence type="ECO:0000256" key="8">
    <source>
        <dbReference type="ARBA" id="ARBA00023136"/>
    </source>
</evidence>
<feature type="transmembrane region" description="Helical" evidence="9">
    <location>
        <begin position="86"/>
        <end position="111"/>
    </location>
</feature>
<dbReference type="InterPro" id="IPR003593">
    <property type="entry name" value="AAA+_ATPase"/>
</dbReference>